<dbReference type="AlphaFoldDB" id="A0A173U0D3"/>
<dbReference type="Proteomes" id="UP000487649">
    <property type="component" value="Unassembled WGS sequence"/>
</dbReference>
<keyword evidence="3" id="KW-1003">Cell membrane</keyword>
<keyword evidence="2 7" id="KW-0813">Transport</keyword>
<feature type="transmembrane region" description="Helical" evidence="7">
    <location>
        <begin position="183"/>
        <end position="205"/>
    </location>
</feature>
<dbReference type="Pfam" id="PF19300">
    <property type="entry name" value="BPD_transp_1_N"/>
    <property type="match status" value="1"/>
</dbReference>
<keyword evidence="6 7" id="KW-0472">Membrane</keyword>
<reference evidence="8 9" key="1">
    <citation type="journal article" date="2019" name="Nat. Med.">
        <title>A library of human gut bacterial isolates paired with longitudinal multiomics data enables mechanistic microbiome research.</title>
        <authorList>
            <person name="Poyet M."/>
            <person name="Groussin M."/>
            <person name="Gibbons S.M."/>
            <person name="Avila-Pacheco J."/>
            <person name="Jiang X."/>
            <person name="Kearney S.M."/>
            <person name="Perrotta A.R."/>
            <person name="Berdy B."/>
            <person name="Zhao S."/>
            <person name="Lieberman T.D."/>
            <person name="Swanson P.K."/>
            <person name="Smith M."/>
            <person name="Roesemann S."/>
            <person name="Alexander J.E."/>
            <person name="Rich S.A."/>
            <person name="Livny J."/>
            <person name="Vlamakis H."/>
            <person name="Clish C."/>
            <person name="Bullock K."/>
            <person name="Deik A."/>
            <person name="Scott J."/>
            <person name="Pierce K.A."/>
            <person name="Xavier R.J."/>
            <person name="Alm E.J."/>
        </authorList>
    </citation>
    <scope>NUCLEOTIDE SEQUENCE [LARGE SCALE GENOMIC DNA]</scope>
    <source>
        <strain evidence="8 9">BIOML-A198</strain>
    </source>
</reference>
<sequence>MFNFIVKRLLGMIPMVFIITFLIYLGLELTPGDAVSHLISPELLANADPAKLEELRQLYGLNDPFLVRYFRWVVELLQGNFGYSVSSGVPISQILKELIPATLELSAAALFISTVLGSILGLFSAIRRGTFTEGLLTVAGMIGVSIPQFFFGMLCILMFSLNLEWLPVGGRSMPGQTAFFDRIEYLILPALVLGIALTAGVMRYARSSMLDTMNKEYIRTARSKGLPEWRVNLVHGFRVALTPVVVLIGFRLPTLIGGAVVIETIFRWPGVGNAFATAVRAQNYPLVMMIALFSVLAVLTASFLVDVVTALLDPRVKLK</sequence>
<keyword evidence="5 7" id="KW-1133">Transmembrane helix</keyword>
<evidence type="ECO:0000256" key="6">
    <source>
        <dbReference type="ARBA" id="ARBA00023136"/>
    </source>
</evidence>
<evidence type="ECO:0000256" key="2">
    <source>
        <dbReference type="ARBA" id="ARBA00022448"/>
    </source>
</evidence>
<feature type="transmembrane region" description="Helical" evidence="7">
    <location>
        <begin position="286"/>
        <end position="312"/>
    </location>
</feature>
<evidence type="ECO:0000313" key="8">
    <source>
        <dbReference type="EMBL" id="MTK20859.1"/>
    </source>
</evidence>
<dbReference type="GO" id="GO:0005886">
    <property type="term" value="C:plasma membrane"/>
    <property type="evidence" value="ECO:0007669"/>
    <property type="project" value="UniProtKB-SubCell"/>
</dbReference>
<dbReference type="InterPro" id="IPR045621">
    <property type="entry name" value="BPD_transp_1_N"/>
</dbReference>
<proteinExistence type="inferred from homology"/>
<dbReference type="InterPro" id="IPR035906">
    <property type="entry name" value="MetI-like_sf"/>
</dbReference>
<protein>
    <submittedName>
        <fullName evidence="8">ABC transporter permease subunit</fullName>
    </submittedName>
</protein>
<feature type="transmembrane region" description="Helical" evidence="7">
    <location>
        <begin position="9"/>
        <end position="27"/>
    </location>
</feature>
<comment type="caution">
    <text evidence="8">The sequence shown here is derived from an EMBL/GenBank/DDBJ whole genome shotgun (WGS) entry which is preliminary data.</text>
</comment>
<evidence type="ECO:0000313" key="9">
    <source>
        <dbReference type="Proteomes" id="UP000487649"/>
    </source>
</evidence>
<dbReference type="PANTHER" id="PTHR43163">
    <property type="entry name" value="DIPEPTIDE TRANSPORT SYSTEM PERMEASE PROTEIN DPPB-RELATED"/>
    <property type="match status" value="1"/>
</dbReference>
<dbReference type="OrthoDB" id="24153at2"/>
<dbReference type="InterPro" id="IPR000515">
    <property type="entry name" value="MetI-like"/>
</dbReference>
<name>A0A173U0D3_9FIRM</name>
<dbReference type="PROSITE" id="PS50928">
    <property type="entry name" value="ABC_TM1"/>
    <property type="match status" value="1"/>
</dbReference>
<comment type="subcellular location">
    <subcellularLocation>
        <location evidence="1 7">Cell membrane</location>
        <topology evidence="1 7">Multi-pass membrane protein</topology>
    </subcellularLocation>
</comment>
<dbReference type="GO" id="GO:0055085">
    <property type="term" value="P:transmembrane transport"/>
    <property type="evidence" value="ECO:0007669"/>
    <property type="project" value="InterPro"/>
</dbReference>
<evidence type="ECO:0000256" key="5">
    <source>
        <dbReference type="ARBA" id="ARBA00022989"/>
    </source>
</evidence>
<dbReference type="RefSeq" id="WP_006785787.1">
    <property type="nucleotide sequence ID" value="NZ_CABJBH010000001.1"/>
</dbReference>
<dbReference type="PANTHER" id="PTHR43163:SF6">
    <property type="entry name" value="DIPEPTIDE TRANSPORT SYSTEM PERMEASE PROTEIN DPPB-RELATED"/>
    <property type="match status" value="1"/>
</dbReference>
<dbReference type="Gene3D" id="1.10.3720.10">
    <property type="entry name" value="MetI-like"/>
    <property type="match status" value="1"/>
</dbReference>
<dbReference type="Pfam" id="PF00528">
    <property type="entry name" value="BPD_transp_1"/>
    <property type="match status" value="1"/>
</dbReference>
<dbReference type="SUPFAM" id="SSF161098">
    <property type="entry name" value="MetI-like"/>
    <property type="match status" value="1"/>
</dbReference>
<evidence type="ECO:0000256" key="1">
    <source>
        <dbReference type="ARBA" id="ARBA00004651"/>
    </source>
</evidence>
<keyword evidence="4 7" id="KW-0812">Transmembrane</keyword>
<organism evidence="8 9">
    <name type="scientific">Turicibacter sanguinis</name>
    <dbReference type="NCBI Taxonomy" id="154288"/>
    <lineage>
        <taxon>Bacteria</taxon>
        <taxon>Bacillati</taxon>
        <taxon>Bacillota</taxon>
        <taxon>Erysipelotrichia</taxon>
        <taxon>Erysipelotrichales</taxon>
        <taxon>Turicibacteraceae</taxon>
        <taxon>Turicibacter</taxon>
    </lineage>
</organism>
<feature type="transmembrane region" description="Helical" evidence="7">
    <location>
        <begin position="105"/>
        <end position="126"/>
    </location>
</feature>
<evidence type="ECO:0000256" key="4">
    <source>
        <dbReference type="ARBA" id="ARBA00022692"/>
    </source>
</evidence>
<comment type="similarity">
    <text evidence="7">Belongs to the binding-protein-dependent transport system permease family.</text>
</comment>
<evidence type="ECO:0000256" key="3">
    <source>
        <dbReference type="ARBA" id="ARBA00022475"/>
    </source>
</evidence>
<feature type="transmembrane region" description="Helical" evidence="7">
    <location>
        <begin position="239"/>
        <end position="266"/>
    </location>
</feature>
<feature type="transmembrane region" description="Helical" evidence="7">
    <location>
        <begin position="138"/>
        <end position="163"/>
    </location>
</feature>
<evidence type="ECO:0000256" key="7">
    <source>
        <dbReference type="RuleBase" id="RU363032"/>
    </source>
</evidence>
<dbReference type="EMBL" id="WMQE01000009">
    <property type="protein sequence ID" value="MTK20859.1"/>
    <property type="molecule type" value="Genomic_DNA"/>
</dbReference>
<dbReference type="CDD" id="cd06261">
    <property type="entry name" value="TM_PBP2"/>
    <property type="match status" value="1"/>
</dbReference>
<dbReference type="GeneID" id="60057400"/>
<gene>
    <name evidence="8" type="ORF">GMA92_05435</name>
</gene>
<accession>A0A173U0D3</accession>